<sequence>MSLRRALGISHIARSHRVALVMPNASTASYFPACASGRRSFYSNSGRKQSKRRDYRGPLLVGGSLVGASTIQCYLHHRAFSSPTVLGPNQARNQLIVSASSVTAIGAAAAAALAFSSTSMAAASAAAPSPVTTALQASNAISPTQDLQSQPASLNPLEGLRITLYQYKICPFCCKVKAVLDFYKVPYETLDVNPLTKAEIKFSSDYRKVPIARLGQEVVRDSPVIVKRIADMLYAARVAPTRDLDVFFSPDAMRWAEWADKELAVLLFPNITRSFGESFQAFSYVNEVPHFSFLDKLSNQWVGATAMWAAQGKIKKKYNIADERTALFDALQRWTREVGEKPFLGGTQPNVGDLGVYACIHAIEGLDAFKDLMANTDISEWYTRVEHAIGASSCVRAE</sequence>
<dbReference type="InterPro" id="IPR034335">
    <property type="entry name" value="PGES2_C"/>
</dbReference>
<dbReference type="InterPro" id="IPR040079">
    <property type="entry name" value="Glutathione_S-Trfase"/>
</dbReference>
<dbReference type="Pfam" id="PF13417">
    <property type="entry name" value="GST_N_3"/>
    <property type="match status" value="1"/>
</dbReference>
<dbReference type="PANTHER" id="PTHR12782:SF5">
    <property type="entry name" value="PROSTAGLANDIN E SYNTHASE 2"/>
    <property type="match status" value="1"/>
</dbReference>
<evidence type="ECO:0000256" key="16">
    <source>
        <dbReference type="ARBA" id="ARBA00023931"/>
    </source>
</evidence>
<keyword evidence="5" id="KW-0644">Prostaglandin metabolism</keyword>
<accession>A0A4D9D426</accession>
<evidence type="ECO:0000256" key="12">
    <source>
        <dbReference type="ARBA" id="ARBA00023136"/>
    </source>
</evidence>
<dbReference type="SFLD" id="SFLDG01182">
    <property type="entry name" value="Prostaglandin_E_synthase_like"/>
    <property type="match status" value="1"/>
</dbReference>
<gene>
    <name evidence="20" type="ORF">NSK_002398</name>
</gene>
<evidence type="ECO:0000313" key="20">
    <source>
        <dbReference type="EMBL" id="TFJ86190.1"/>
    </source>
</evidence>
<keyword evidence="13" id="KW-0275">Fatty acid biosynthesis</keyword>
<dbReference type="PROSITE" id="PS00195">
    <property type="entry name" value="GLUTAREDOXIN_1"/>
    <property type="match status" value="1"/>
</dbReference>
<keyword evidence="9" id="KW-0276">Fatty acid metabolism</keyword>
<dbReference type="Gene3D" id="1.20.1050.10">
    <property type="match status" value="1"/>
</dbReference>
<comment type="pathway">
    <text evidence="1">Lipid metabolism; prostaglandin biosynthesis.</text>
</comment>
<comment type="catalytic activity">
    <reaction evidence="16">
        <text>prostaglandin H2 = prostaglandin E2</text>
        <dbReference type="Rhea" id="RHEA:12893"/>
        <dbReference type="ChEBI" id="CHEBI:57405"/>
        <dbReference type="ChEBI" id="CHEBI:606564"/>
        <dbReference type="EC" id="5.3.99.3"/>
    </reaction>
    <physiologicalReaction direction="left-to-right" evidence="16">
        <dbReference type="Rhea" id="RHEA:12894"/>
    </physiologicalReaction>
</comment>
<dbReference type="InterPro" id="IPR011767">
    <property type="entry name" value="GLR_AS"/>
</dbReference>
<dbReference type="Gene3D" id="3.40.30.10">
    <property type="entry name" value="Glutaredoxin"/>
    <property type="match status" value="1"/>
</dbReference>
<comment type="caution">
    <text evidence="20">The sequence shown here is derived from an EMBL/GenBank/DDBJ whole genome shotgun (WGS) entry which is preliminary data.</text>
</comment>
<evidence type="ECO:0000256" key="7">
    <source>
        <dbReference type="ARBA" id="ARBA00022585"/>
    </source>
</evidence>
<evidence type="ECO:0000259" key="19">
    <source>
        <dbReference type="Pfam" id="PF13417"/>
    </source>
</evidence>
<dbReference type="SFLD" id="SFLDS00019">
    <property type="entry name" value="Glutathione_Transferase_(cytos"/>
    <property type="match status" value="1"/>
</dbReference>
<dbReference type="InterPro" id="IPR036249">
    <property type="entry name" value="Thioredoxin-like_sf"/>
</dbReference>
<dbReference type="GO" id="GO:0001516">
    <property type="term" value="P:prostaglandin biosynthetic process"/>
    <property type="evidence" value="ECO:0007669"/>
    <property type="project" value="UniProtKB-UniPathway"/>
</dbReference>
<keyword evidence="7" id="KW-0643">Prostaglandin biosynthesis</keyword>
<dbReference type="InterPro" id="IPR004045">
    <property type="entry name" value="Glutathione_S-Trfase_N"/>
</dbReference>
<keyword evidence="6" id="KW-0444">Lipid biosynthesis</keyword>
<evidence type="ECO:0000256" key="8">
    <source>
        <dbReference type="ARBA" id="ARBA00022692"/>
    </source>
</evidence>
<keyword evidence="12" id="KW-0472">Membrane</keyword>
<name>A0A4D9D426_9STRA</name>
<protein>
    <recommendedName>
        <fullName evidence="4">Prostaglandin E synthase 2</fullName>
        <ecNumber evidence="3">5.3.99.3</ecNumber>
    </recommendedName>
    <alternativeName>
        <fullName evidence="17">Microsomal prostaglandin E synthase 2</fullName>
    </alternativeName>
</protein>
<evidence type="ECO:0000256" key="11">
    <source>
        <dbReference type="ARBA" id="ARBA00023098"/>
    </source>
</evidence>
<comment type="catalytic activity">
    <reaction evidence="15">
        <text>prostaglandin H2 = (12S)-hydroxy-(5Z,8E,10E)-heptadecatrienoate + malonaldehyde</text>
        <dbReference type="Rhea" id="RHEA:48644"/>
        <dbReference type="ChEBI" id="CHEBI:57405"/>
        <dbReference type="ChEBI" id="CHEBI:90694"/>
        <dbReference type="ChEBI" id="CHEBI:566274"/>
    </reaction>
    <physiologicalReaction direction="left-to-right" evidence="15">
        <dbReference type="Rhea" id="RHEA:48645"/>
    </physiologicalReaction>
</comment>
<dbReference type="GO" id="GO:0005739">
    <property type="term" value="C:mitochondrion"/>
    <property type="evidence" value="ECO:0007669"/>
    <property type="project" value="TreeGrafter"/>
</dbReference>
<dbReference type="AlphaFoldDB" id="A0A4D9D426"/>
<dbReference type="Proteomes" id="UP000355283">
    <property type="component" value="Unassembled WGS sequence"/>
</dbReference>
<comment type="subcellular location">
    <subcellularLocation>
        <location evidence="18">Endomembrane system</location>
        <topology evidence="18">Single-pass membrane protein</topology>
    </subcellularLocation>
</comment>
<evidence type="ECO:0000256" key="6">
    <source>
        <dbReference type="ARBA" id="ARBA00022516"/>
    </source>
</evidence>
<keyword evidence="14" id="KW-0413">Isomerase</keyword>
<keyword evidence="8" id="KW-0812">Transmembrane</keyword>
<keyword evidence="10" id="KW-1133">Transmembrane helix</keyword>
<organism evidence="20 21">
    <name type="scientific">Nannochloropsis salina CCMP1776</name>
    <dbReference type="NCBI Taxonomy" id="1027361"/>
    <lineage>
        <taxon>Eukaryota</taxon>
        <taxon>Sar</taxon>
        <taxon>Stramenopiles</taxon>
        <taxon>Ochrophyta</taxon>
        <taxon>Eustigmatophyceae</taxon>
        <taxon>Eustigmatales</taxon>
        <taxon>Monodopsidaceae</taxon>
        <taxon>Microchloropsis</taxon>
        <taxon>Microchloropsis salina</taxon>
    </lineage>
</organism>
<evidence type="ECO:0000256" key="15">
    <source>
        <dbReference type="ARBA" id="ARBA00023930"/>
    </source>
</evidence>
<feature type="domain" description="GST N-terminal" evidence="19">
    <location>
        <begin position="164"/>
        <end position="230"/>
    </location>
</feature>
<dbReference type="UniPathway" id="UPA00662"/>
<dbReference type="CDD" id="cd03197">
    <property type="entry name" value="GST_C_mPGES2"/>
    <property type="match status" value="1"/>
</dbReference>
<reference evidence="20 21" key="1">
    <citation type="submission" date="2019-01" db="EMBL/GenBank/DDBJ databases">
        <title>Nuclear Genome Assembly of the Microalgal Biofuel strain Nannochloropsis salina CCMP1776.</title>
        <authorList>
            <person name="Hovde B."/>
        </authorList>
    </citation>
    <scope>NUCLEOTIDE SEQUENCE [LARGE SCALE GENOMIC DNA]</scope>
    <source>
        <strain evidence="20 21">CCMP1776</strain>
    </source>
</reference>
<evidence type="ECO:0000256" key="13">
    <source>
        <dbReference type="ARBA" id="ARBA00023160"/>
    </source>
</evidence>
<evidence type="ECO:0000256" key="4">
    <source>
        <dbReference type="ARBA" id="ARBA00019474"/>
    </source>
</evidence>
<dbReference type="PANTHER" id="PTHR12782">
    <property type="entry name" value="MICROSOMAL PROSTAGLANDIN E SYNTHASE-2"/>
    <property type="match status" value="1"/>
</dbReference>
<dbReference type="InterPro" id="IPR036282">
    <property type="entry name" value="Glutathione-S-Trfase_C_sf"/>
</dbReference>
<proteinExistence type="inferred from homology"/>
<dbReference type="EC" id="5.3.99.3" evidence="3"/>
<evidence type="ECO:0000256" key="10">
    <source>
        <dbReference type="ARBA" id="ARBA00022989"/>
    </source>
</evidence>
<evidence type="ECO:0000256" key="2">
    <source>
        <dbReference type="ARBA" id="ARBA00007409"/>
    </source>
</evidence>
<evidence type="ECO:0000256" key="14">
    <source>
        <dbReference type="ARBA" id="ARBA00023235"/>
    </source>
</evidence>
<keyword evidence="11" id="KW-0443">Lipid metabolism</keyword>
<evidence type="ECO:0000256" key="3">
    <source>
        <dbReference type="ARBA" id="ARBA00012203"/>
    </source>
</evidence>
<evidence type="ECO:0000256" key="9">
    <source>
        <dbReference type="ARBA" id="ARBA00022832"/>
    </source>
</evidence>
<dbReference type="SFLD" id="SFLDG01203">
    <property type="entry name" value="Prostaglandin_E_synthase_like1"/>
    <property type="match status" value="1"/>
</dbReference>
<dbReference type="PROSITE" id="PS51354">
    <property type="entry name" value="GLUTAREDOXIN_2"/>
    <property type="match status" value="1"/>
</dbReference>
<dbReference type="OrthoDB" id="423541at2759"/>
<keyword evidence="21" id="KW-1185">Reference proteome</keyword>
<evidence type="ECO:0000256" key="5">
    <source>
        <dbReference type="ARBA" id="ARBA00022501"/>
    </source>
</evidence>
<dbReference type="InterPro" id="IPR034334">
    <property type="entry name" value="PGES2"/>
</dbReference>
<dbReference type="GO" id="GO:0012505">
    <property type="term" value="C:endomembrane system"/>
    <property type="evidence" value="ECO:0007669"/>
    <property type="project" value="UniProtKB-SubCell"/>
</dbReference>
<dbReference type="EMBL" id="SDOX01000009">
    <property type="protein sequence ID" value="TFJ86190.1"/>
    <property type="molecule type" value="Genomic_DNA"/>
</dbReference>
<evidence type="ECO:0000313" key="21">
    <source>
        <dbReference type="Proteomes" id="UP000355283"/>
    </source>
</evidence>
<evidence type="ECO:0000256" key="18">
    <source>
        <dbReference type="ARBA" id="ARBA00037847"/>
    </source>
</evidence>
<comment type="similarity">
    <text evidence="2">Belongs to the GST superfamily.</text>
</comment>
<evidence type="ECO:0000256" key="1">
    <source>
        <dbReference type="ARBA" id="ARBA00004702"/>
    </source>
</evidence>
<evidence type="ECO:0000256" key="17">
    <source>
        <dbReference type="ARBA" id="ARBA00031041"/>
    </source>
</evidence>
<dbReference type="GO" id="GO:0050220">
    <property type="term" value="F:prostaglandin-E synthase activity"/>
    <property type="evidence" value="ECO:0007669"/>
    <property type="project" value="UniProtKB-EC"/>
</dbReference>
<dbReference type="SUPFAM" id="SSF52833">
    <property type="entry name" value="Thioredoxin-like"/>
    <property type="match status" value="1"/>
</dbReference>
<dbReference type="SUPFAM" id="SSF47616">
    <property type="entry name" value="GST C-terminal domain-like"/>
    <property type="match status" value="1"/>
</dbReference>